<dbReference type="Pfam" id="PF03553">
    <property type="entry name" value="Na_H_antiporter"/>
    <property type="match status" value="1"/>
</dbReference>
<feature type="domain" description="Na+/H+ antiporter NhaC-like C-terminal" evidence="7">
    <location>
        <begin position="150"/>
        <end position="464"/>
    </location>
</feature>
<name>A0ABX9U194_9GAMM</name>
<dbReference type="PANTHER" id="PTHR37821">
    <property type="entry name" value="AMINO ACID TRANSPORTER YUIF-RELATED"/>
    <property type="match status" value="1"/>
</dbReference>
<keyword evidence="10" id="KW-1185">Reference proteome</keyword>
<comment type="caution">
    <text evidence="9">The sequence shown here is derived from an EMBL/GenBank/DDBJ whole genome shotgun (WGS) entry which is preliminary data.</text>
</comment>
<dbReference type="Proteomes" id="UP000280271">
    <property type="component" value="Unassembled WGS sequence"/>
</dbReference>
<dbReference type="PANTHER" id="PTHR37821:SF1">
    <property type="entry name" value="AMINO ACID TRANSPORTER YUIF-RELATED"/>
    <property type="match status" value="1"/>
</dbReference>
<feature type="transmembrane region" description="Helical" evidence="6">
    <location>
        <begin position="197"/>
        <end position="218"/>
    </location>
</feature>
<evidence type="ECO:0000313" key="9">
    <source>
        <dbReference type="EMBL" id="RLL24695.1"/>
    </source>
</evidence>
<dbReference type="InterPro" id="IPR018461">
    <property type="entry name" value="Na/H_Antiport_NhaC-like_C"/>
</dbReference>
<comment type="subcellular location">
    <subcellularLocation>
        <location evidence="1">Cell membrane</location>
        <topology evidence="1">Multi-pass membrane protein</topology>
    </subcellularLocation>
</comment>
<keyword evidence="4 6" id="KW-1133">Transmembrane helix</keyword>
<dbReference type="PRINTS" id="PR00173">
    <property type="entry name" value="EDTRNSPORT"/>
</dbReference>
<sequence>MNAVVIAIAVMFLLSIARVSVVLTLVISAIVGGLVAGLSLSDTISAFNSGLGDGAEVALAYAVLGAFALALSKSGLPDLLAHKLIGLLGAEVTQVRAKRVKYLLLSILLIAAICSQNLIPVHIAFIPVLVPPLLKVMNHLNLDRRAAACVLTLGLVGTYIFLPVGFGAIFLEQILMGNINKIGAAYNMQVERWMMPAGMAIPVLGMVIGTLFAVFVSYRKPRIYEDRTVTRVTTIDLDKPIRAGEIQLQEDAAELKQEAEKAPFVAKKTMLMALLAIVLTLATQLYSGSMILGGLVGFAVLSGAGIFKWQQADDVFVQGMRMMALVGFIMISAAGFAAVMTKTGDINQLVTGVVHLIGDNHALAAFLMLFIGLFVTIGIGSSFSSVPVLAVIYVPLCVQFGFSPLATVALIGTAAALGDAGSPASDSTLGPTAGLGVDGQHDHIWDTVIPTFIHFNIPLLVFGWIAAMVL</sequence>
<dbReference type="Pfam" id="PF13726">
    <property type="entry name" value="Na_H_antiport_2"/>
    <property type="match status" value="1"/>
</dbReference>
<organism evidence="9 10">
    <name type="scientific">Acinetobacter chengduensis</name>
    <dbReference type="NCBI Taxonomy" id="2420890"/>
    <lineage>
        <taxon>Bacteria</taxon>
        <taxon>Pseudomonadati</taxon>
        <taxon>Pseudomonadota</taxon>
        <taxon>Gammaproteobacteria</taxon>
        <taxon>Moraxellales</taxon>
        <taxon>Moraxellaceae</taxon>
        <taxon>Acinetobacter</taxon>
    </lineage>
</organism>
<evidence type="ECO:0000256" key="4">
    <source>
        <dbReference type="ARBA" id="ARBA00022989"/>
    </source>
</evidence>
<feature type="transmembrane region" description="Helical" evidence="6">
    <location>
        <begin position="322"/>
        <end position="341"/>
    </location>
</feature>
<feature type="transmembrane region" description="Helical" evidence="6">
    <location>
        <begin position="361"/>
        <end position="379"/>
    </location>
</feature>
<keyword evidence="2" id="KW-1003">Cell membrane</keyword>
<dbReference type="RefSeq" id="WP_120374590.1">
    <property type="nucleotide sequence ID" value="NZ_RCHC01000001.1"/>
</dbReference>
<dbReference type="InterPro" id="IPR032813">
    <property type="entry name" value="Na_H_antiport_N"/>
</dbReference>
<feature type="transmembrane region" description="Helical" evidence="6">
    <location>
        <begin position="102"/>
        <end position="125"/>
    </location>
</feature>
<keyword evidence="5 6" id="KW-0472">Membrane</keyword>
<keyword evidence="3 6" id="KW-0812">Transmembrane</keyword>
<feature type="transmembrane region" description="Helical" evidence="6">
    <location>
        <begin position="12"/>
        <end position="38"/>
    </location>
</feature>
<evidence type="ECO:0000313" key="10">
    <source>
        <dbReference type="Proteomes" id="UP000280271"/>
    </source>
</evidence>
<proteinExistence type="predicted"/>
<protein>
    <submittedName>
        <fullName evidence="9">TRAP transporter large permease subunit</fullName>
    </submittedName>
</protein>
<reference evidence="9 10" key="1">
    <citation type="submission" date="2018-09" db="EMBL/GenBank/DDBJ databases">
        <title>The draft genome of Acinetobacter sp. strains.</title>
        <authorList>
            <person name="Qin J."/>
            <person name="Feng Y."/>
            <person name="Zong Z."/>
        </authorList>
    </citation>
    <scope>NUCLEOTIDE SEQUENCE [LARGE SCALE GENOMIC DNA]</scope>
    <source>
        <strain evidence="9 10">WCHAc060005</strain>
    </source>
</reference>
<feature type="transmembrane region" description="Helical" evidence="6">
    <location>
        <begin position="271"/>
        <end position="301"/>
    </location>
</feature>
<evidence type="ECO:0000259" key="7">
    <source>
        <dbReference type="Pfam" id="PF03553"/>
    </source>
</evidence>
<evidence type="ECO:0000259" key="8">
    <source>
        <dbReference type="Pfam" id="PF13726"/>
    </source>
</evidence>
<evidence type="ECO:0000256" key="3">
    <source>
        <dbReference type="ARBA" id="ARBA00022692"/>
    </source>
</evidence>
<feature type="transmembrane region" description="Helical" evidence="6">
    <location>
        <begin position="145"/>
        <end position="171"/>
    </location>
</feature>
<feature type="transmembrane region" description="Helical" evidence="6">
    <location>
        <begin position="58"/>
        <end position="81"/>
    </location>
</feature>
<gene>
    <name evidence="9" type="ORF">D9K81_01575</name>
</gene>
<evidence type="ECO:0000256" key="2">
    <source>
        <dbReference type="ARBA" id="ARBA00022475"/>
    </source>
</evidence>
<evidence type="ECO:0000256" key="1">
    <source>
        <dbReference type="ARBA" id="ARBA00004651"/>
    </source>
</evidence>
<evidence type="ECO:0000256" key="6">
    <source>
        <dbReference type="SAM" id="Phobius"/>
    </source>
</evidence>
<feature type="domain" description="Putative Na+/H+ antiporter N-terminal" evidence="8">
    <location>
        <begin position="2"/>
        <end position="87"/>
    </location>
</feature>
<accession>A0ABX9U194</accession>
<dbReference type="InterPro" id="IPR052576">
    <property type="entry name" value="AA_Transporter-Related"/>
</dbReference>
<feature type="transmembrane region" description="Helical" evidence="6">
    <location>
        <begin position="448"/>
        <end position="469"/>
    </location>
</feature>
<feature type="transmembrane region" description="Helical" evidence="6">
    <location>
        <begin position="391"/>
        <end position="417"/>
    </location>
</feature>
<dbReference type="EMBL" id="RCHC01000001">
    <property type="protein sequence ID" value="RLL24695.1"/>
    <property type="molecule type" value="Genomic_DNA"/>
</dbReference>
<evidence type="ECO:0000256" key="5">
    <source>
        <dbReference type="ARBA" id="ARBA00023136"/>
    </source>
</evidence>